<gene>
    <name evidence="1" type="ORF">LOY88_003746</name>
</gene>
<name>A0ACB8UVJ2_9EURO</name>
<accession>A0ACB8UVJ2</accession>
<protein>
    <submittedName>
        <fullName evidence="1">Uncharacterized protein</fullName>
    </submittedName>
</protein>
<reference evidence="1" key="1">
    <citation type="journal article" date="2022" name="bioRxiv">
        <title>Population genetic analysis of Ophidiomyces ophidiicola, the causative agent of snake fungal disease, indicates recent introductions to the USA.</title>
        <authorList>
            <person name="Ladner J.T."/>
            <person name="Palmer J.M."/>
            <person name="Ettinger C.L."/>
            <person name="Stajich J.E."/>
            <person name="Farrell T.M."/>
            <person name="Glorioso B.M."/>
            <person name="Lawson B."/>
            <person name="Price S.J."/>
            <person name="Stengle A.G."/>
            <person name="Grear D.A."/>
            <person name="Lorch J.M."/>
        </authorList>
    </citation>
    <scope>NUCLEOTIDE SEQUENCE</scope>
    <source>
        <strain evidence="1">NWHC 24266-5</strain>
    </source>
</reference>
<sequence>MPSHVELNAYPSCYECISWSDDGELAIAAGDGTPKPASQQELHSSSKNSQWNTTKICTSTFTQDEWPVMLPLGGRTFSVGEEQSLSHVSALAWSAPGLATYRRCSLAVLTSNLLLSLWDVVDGALRWTRIAIVNNKVREYFSALSDDPDLLAKKQRIRSFTWTTPCSLFDGFEPPSSDAPGMLGKWGVHLLLASNDAGDVIVIRMNPGTKKTGFDLEVICHHSLTPSSTHFLFNSDSLFAKSLGERRVAKYMACTRWNIAPSGEEDGSVSLVATVAFICSSELRLLQLQARFSFEKNTWLMHHDFHINEVGIPITASEQNKFVGPVAWIYEVKLQTPKLLSIC</sequence>
<organism evidence="1">
    <name type="scientific">Ophidiomyces ophidiicola</name>
    <dbReference type="NCBI Taxonomy" id="1387563"/>
    <lineage>
        <taxon>Eukaryota</taxon>
        <taxon>Fungi</taxon>
        <taxon>Dikarya</taxon>
        <taxon>Ascomycota</taxon>
        <taxon>Pezizomycotina</taxon>
        <taxon>Eurotiomycetes</taxon>
        <taxon>Eurotiomycetidae</taxon>
        <taxon>Onygenales</taxon>
        <taxon>Onygenaceae</taxon>
        <taxon>Ophidiomyces</taxon>
    </lineage>
</organism>
<evidence type="ECO:0000313" key="1">
    <source>
        <dbReference type="EMBL" id="KAI2386144.1"/>
    </source>
</evidence>
<proteinExistence type="predicted"/>
<comment type="caution">
    <text evidence="1">The sequence shown here is derived from an EMBL/GenBank/DDBJ whole genome shotgun (WGS) entry which is preliminary data.</text>
</comment>
<dbReference type="EMBL" id="JALBCA010000051">
    <property type="protein sequence ID" value="KAI2386144.1"/>
    <property type="molecule type" value="Genomic_DNA"/>
</dbReference>